<dbReference type="GeneID" id="115260757"/>
<evidence type="ECO:0008006" key="3">
    <source>
        <dbReference type="Google" id="ProtNLM"/>
    </source>
</evidence>
<evidence type="ECO:0000313" key="1">
    <source>
        <dbReference type="EnsemblMetazoa" id="AALFPA23_005545.P7091"/>
    </source>
</evidence>
<evidence type="ECO:0000313" key="2">
    <source>
        <dbReference type="Proteomes" id="UP000069940"/>
    </source>
</evidence>
<keyword evidence="2" id="KW-1185">Reference proteome</keyword>
<organism evidence="1 2">
    <name type="scientific">Aedes albopictus</name>
    <name type="common">Asian tiger mosquito</name>
    <name type="synonym">Stegomyia albopicta</name>
    <dbReference type="NCBI Taxonomy" id="7160"/>
    <lineage>
        <taxon>Eukaryota</taxon>
        <taxon>Metazoa</taxon>
        <taxon>Ecdysozoa</taxon>
        <taxon>Arthropoda</taxon>
        <taxon>Hexapoda</taxon>
        <taxon>Insecta</taxon>
        <taxon>Pterygota</taxon>
        <taxon>Neoptera</taxon>
        <taxon>Endopterygota</taxon>
        <taxon>Diptera</taxon>
        <taxon>Nematocera</taxon>
        <taxon>Culicoidea</taxon>
        <taxon>Culicidae</taxon>
        <taxon>Culicinae</taxon>
        <taxon>Aedini</taxon>
        <taxon>Aedes</taxon>
        <taxon>Stegomyia</taxon>
    </lineage>
</organism>
<protein>
    <recommendedName>
        <fullName evidence="3">Retrovirus-related Pol polyprotein from transposon TNT 1-94</fullName>
    </recommendedName>
</protein>
<dbReference type="Proteomes" id="UP000069940">
    <property type="component" value="Unassembled WGS sequence"/>
</dbReference>
<dbReference type="RefSeq" id="XP_029717934.1">
    <property type="nucleotide sequence ID" value="XM_029862074.1"/>
</dbReference>
<reference evidence="2" key="1">
    <citation type="journal article" date="2015" name="Proc. Natl. Acad. Sci. U.S.A.">
        <title>Genome sequence of the Asian Tiger mosquito, Aedes albopictus, reveals insights into its biology, genetics, and evolution.</title>
        <authorList>
            <person name="Chen X.G."/>
            <person name="Jiang X."/>
            <person name="Gu J."/>
            <person name="Xu M."/>
            <person name="Wu Y."/>
            <person name="Deng Y."/>
            <person name="Zhang C."/>
            <person name="Bonizzoni M."/>
            <person name="Dermauw W."/>
            <person name="Vontas J."/>
            <person name="Armbruster P."/>
            <person name="Huang X."/>
            <person name="Yang Y."/>
            <person name="Zhang H."/>
            <person name="He W."/>
            <person name="Peng H."/>
            <person name="Liu Y."/>
            <person name="Wu K."/>
            <person name="Chen J."/>
            <person name="Lirakis M."/>
            <person name="Topalis P."/>
            <person name="Van Leeuwen T."/>
            <person name="Hall A.B."/>
            <person name="Jiang X."/>
            <person name="Thorpe C."/>
            <person name="Mueller R.L."/>
            <person name="Sun C."/>
            <person name="Waterhouse R.M."/>
            <person name="Yan G."/>
            <person name="Tu Z.J."/>
            <person name="Fang X."/>
            <person name="James A.A."/>
        </authorList>
    </citation>
    <scope>NUCLEOTIDE SEQUENCE [LARGE SCALE GENOMIC DNA]</scope>
    <source>
        <strain evidence="2">Foshan</strain>
    </source>
</reference>
<dbReference type="EnsemblMetazoa" id="AALFPA23_005545.R7091">
    <property type="protein sequence ID" value="AALFPA23_005545.P7091"/>
    <property type="gene ID" value="AALFPA23_005545"/>
</dbReference>
<name>A0ABM1Y462_AEDAL</name>
<sequence length="130" mass="14710">MAKDELALQTVGFLVEDAQLRIIKDAITSLEAWMLLKEYFVRDSSVGKVALVKNLSKLELSEDGDMRQHLVEFEALFEKMENVGCKMDEDMKAAFILASLPQSHESIVSLIQGRLDAFTTNFENEAVRRV</sequence>
<proteinExistence type="predicted"/>
<accession>A0ABM1Y462</accession>
<dbReference type="Pfam" id="PF14223">
    <property type="entry name" value="Retrotran_gag_2"/>
    <property type="match status" value="1"/>
</dbReference>
<reference evidence="1" key="2">
    <citation type="submission" date="2025-05" db="UniProtKB">
        <authorList>
            <consortium name="EnsemblMetazoa"/>
        </authorList>
    </citation>
    <scope>IDENTIFICATION</scope>
    <source>
        <strain evidence="1">Foshan</strain>
    </source>
</reference>